<feature type="domain" description="FCP1 homology" evidence="2">
    <location>
        <begin position="52"/>
        <end position="206"/>
    </location>
</feature>
<dbReference type="PROSITE" id="PS50969">
    <property type="entry name" value="FCP1"/>
    <property type="match status" value="1"/>
</dbReference>
<proteinExistence type="inferred from homology"/>
<evidence type="ECO:0000259" key="2">
    <source>
        <dbReference type="PROSITE" id="PS50969"/>
    </source>
</evidence>
<dbReference type="PANTHER" id="PTHR12210">
    <property type="entry name" value="DULLARD PROTEIN PHOSPHATASE"/>
    <property type="match status" value="1"/>
</dbReference>
<dbReference type="CDD" id="cd07521">
    <property type="entry name" value="HAD_FCP1-like"/>
    <property type="match status" value="1"/>
</dbReference>
<dbReference type="GeneID" id="94835311"/>
<dbReference type="SMART" id="SM00577">
    <property type="entry name" value="CPDc"/>
    <property type="match status" value="1"/>
</dbReference>
<dbReference type="Pfam" id="PF03031">
    <property type="entry name" value="NIF"/>
    <property type="match status" value="1"/>
</dbReference>
<dbReference type="EMBL" id="MLAK01000588">
    <property type="protein sequence ID" value="OHT11408.1"/>
    <property type="molecule type" value="Genomic_DNA"/>
</dbReference>
<name>A0A1J4KKF4_9EUKA</name>
<evidence type="ECO:0000256" key="1">
    <source>
        <dbReference type="RuleBase" id="RU365079"/>
    </source>
</evidence>
<comment type="subcellular location">
    <subcellularLocation>
        <location evidence="1">Mitochondrion inner membrane</location>
        <topology evidence="1">Single-pass membrane protein</topology>
    </subcellularLocation>
</comment>
<comment type="caution">
    <text evidence="3">The sequence shown here is derived from an EMBL/GenBank/DDBJ whole genome shotgun (WGS) entry which is preliminary data.</text>
</comment>
<dbReference type="RefSeq" id="XP_068364544.1">
    <property type="nucleotide sequence ID" value="XM_068500607.1"/>
</dbReference>
<dbReference type="InterPro" id="IPR023214">
    <property type="entry name" value="HAD_sf"/>
</dbReference>
<protein>
    <recommendedName>
        <fullName evidence="1">Mitochondrial import inner membrane translocase subunit TIM50</fullName>
    </recommendedName>
</protein>
<dbReference type="OrthoDB" id="277011at2759"/>
<evidence type="ECO:0000313" key="4">
    <source>
        <dbReference type="Proteomes" id="UP000179807"/>
    </source>
</evidence>
<accession>A0A1J4KKF4</accession>
<comment type="similarity">
    <text evidence="1">Belongs to the TIM50 family.</text>
</comment>
<dbReference type="InterPro" id="IPR004274">
    <property type="entry name" value="FCP1_dom"/>
</dbReference>
<dbReference type="Proteomes" id="UP000179807">
    <property type="component" value="Unassembled WGS sequence"/>
</dbReference>
<dbReference type="Gene3D" id="3.40.50.1000">
    <property type="entry name" value="HAD superfamily/HAD-like"/>
    <property type="match status" value="1"/>
</dbReference>
<dbReference type="InterPro" id="IPR050365">
    <property type="entry name" value="TIM50"/>
</dbReference>
<dbReference type="AlphaFoldDB" id="A0A1J4KKF4"/>
<keyword evidence="1" id="KW-0496">Mitochondrion</keyword>
<keyword evidence="1" id="KW-0809">Transit peptide</keyword>
<comment type="subunit">
    <text evidence="1">Component of the TIM23 complex.</text>
</comment>
<dbReference type="SUPFAM" id="SSF56784">
    <property type="entry name" value="HAD-like"/>
    <property type="match status" value="1"/>
</dbReference>
<dbReference type="GO" id="GO:0015031">
    <property type="term" value="P:protein transport"/>
    <property type="evidence" value="ECO:0007669"/>
    <property type="project" value="UniProtKB-KW"/>
</dbReference>
<dbReference type="VEuPathDB" id="TrichDB:TRFO_19137"/>
<keyword evidence="1" id="KW-0653">Protein transport</keyword>
<gene>
    <name evidence="3" type="ORF">TRFO_19137</name>
</gene>
<sequence length="239" mass="27446">MFIGSMGTSGISQILDRKPGVIKSPGKKRWSISNFMHMLSWECVETYTPPPIAEGKKVLVLDMDETLIHSSNIPPHSSISFIKIGNPGFYVYKRPGLDEFLEFVMQNFEVFIFTYGSMEYAEPVLNSLCPKIDKNHRLYRDQCEKGSSGVKKDISIFGRPKTDVILIDDSNSAMNYNPKNTIQISRWMGMPNDSELVDWLPQVLQRCLQAEDVRKVIEEVKKERSMKKKAFRARSMTMY</sequence>
<keyword evidence="1" id="KW-0811">Translocation</keyword>
<keyword evidence="1" id="KW-0813">Transport</keyword>
<dbReference type="GO" id="GO:0005744">
    <property type="term" value="C:TIM23 mitochondrial import inner membrane translocase complex"/>
    <property type="evidence" value="ECO:0007669"/>
    <property type="project" value="UniProtKB-UniRule"/>
</dbReference>
<reference evidence="3" key="1">
    <citation type="submission" date="2016-10" db="EMBL/GenBank/DDBJ databases">
        <authorList>
            <person name="Benchimol M."/>
            <person name="Almeida L.G."/>
            <person name="Vasconcelos A.T."/>
            <person name="Perreira-Neves A."/>
            <person name="Rosa I.A."/>
            <person name="Tasca T."/>
            <person name="Bogo M.R."/>
            <person name="de Souza W."/>
        </authorList>
    </citation>
    <scope>NUCLEOTIDE SEQUENCE [LARGE SCALE GENOMIC DNA]</scope>
    <source>
        <strain evidence="3">K</strain>
    </source>
</reference>
<organism evidence="3 4">
    <name type="scientific">Tritrichomonas foetus</name>
    <dbReference type="NCBI Taxonomy" id="1144522"/>
    <lineage>
        <taxon>Eukaryota</taxon>
        <taxon>Metamonada</taxon>
        <taxon>Parabasalia</taxon>
        <taxon>Tritrichomonadida</taxon>
        <taxon>Tritrichomonadidae</taxon>
        <taxon>Tritrichomonas</taxon>
    </lineage>
</organism>
<keyword evidence="4" id="KW-1185">Reference proteome</keyword>
<comment type="function">
    <text evidence="1">Essential component of the TIM23 complex, a complex that mediates the translocation of transit peptide-containing proteins across the mitochondrial inner membrane.</text>
</comment>
<dbReference type="InterPro" id="IPR036412">
    <property type="entry name" value="HAD-like_sf"/>
</dbReference>
<evidence type="ECO:0000313" key="3">
    <source>
        <dbReference type="EMBL" id="OHT11408.1"/>
    </source>
</evidence>